<reference evidence="2" key="2">
    <citation type="submission" date="2023-01" db="EMBL/GenBank/DDBJ databases">
        <authorList>
            <person name="Petersen C."/>
        </authorList>
    </citation>
    <scope>NUCLEOTIDE SEQUENCE</scope>
    <source>
        <strain evidence="2">IBT 17514</strain>
    </source>
</reference>
<evidence type="ECO:0000256" key="1">
    <source>
        <dbReference type="SAM" id="MobiDB-lite"/>
    </source>
</evidence>
<dbReference type="EMBL" id="JAQJAN010000002">
    <property type="protein sequence ID" value="KAJ5738485.1"/>
    <property type="molecule type" value="Genomic_DNA"/>
</dbReference>
<dbReference type="Proteomes" id="UP001215712">
    <property type="component" value="Unassembled WGS sequence"/>
</dbReference>
<proteinExistence type="predicted"/>
<name>A0AAD6HVK0_9EURO</name>
<sequence length="501" mass="55907">MSRNTYNGDNFTKVERYNLTNAAFTCAASSLVMDAKYKSPNPGYAAEDIIILSDALCSLVCALFMELMHHEAGVRTVVVGDRPDSTPMQAPSGTRGAASYNNLNMDFDISNAHAVNTHDTTLAINRTQAFHISQATVNLRDQVRRDHPSNTPLQFRYEPADCRIFFTPSTWYNFSNLWNYAVHATWNNRTLCVAKSTTNLTNHISHPAKSNTADCSLQQKDTCAIELNGNDGSTYEILDNLAPFSVQKLAGCNLKADDCGRNYLCREISVCQKGQVKPVNENRCAPMCFNDKGLVSWCPYGRCVAVNSTHTASSSDVSSRSSPNPGTNVNSQQSSLRRNCQNSYWGYCKPPQRSSCPSALNDNDAPTILPCLENLQDAYVHCFDSQTGYHRCVFYRNSGATSFQKQYRSCSSSTLFQWREKNGSDNKTYDNVGAIGCYGFPEQGPAFIVFHDILSSEIPHYNDLLFHHHSNLGTKVHPRHDWPVNYMLAFPQGDSYNQLAR</sequence>
<keyword evidence="3" id="KW-1185">Reference proteome</keyword>
<comment type="caution">
    <text evidence="2">The sequence shown here is derived from an EMBL/GenBank/DDBJ whole genome shotgun (WGS) entry which is preliminary data.</text>
</comment>
<accession>A0AAD6HVK0</accession>
<evidence type="ECO:0000313" key="2">
    <source>
        <dbReference type="EMBL" id="KAJ5738485.1"/>
    </source>
</evidence>
<organism evidence="2 3">
    <name type="scientific">Penicillium malachiteum</name>
    <dbReference type="NCBI Taxonomy" id="1324776"/>
    <lineage>
        <taxon>Eukaryota</taxon>
        <taxon>Fungi</taxon>
        <taxon>Dikarya</taxon>
        <taxon>Ascomycota</taxon>
        <taxon>Pezizomycotina</taxon>
        <taxon>Eurotiomycetes</taxon>
        <taxon>Eurotiomycetidae</taxon>
        <taxon>Eurotiales</taxon>
        <taxon>Aspergillaceae</taxon>
        <taxon>Penicillium</taxon>
    </lineage>
</organism>
<feature type="region of interest" description="Disordered" evidence="1">
    <location>
        <begin position="313"/>
        <end position="336"/>
    </location>
</feature>
<dbReference type="PANTHER" id="PTHR37049:SF5">
    <property type="entry name" value="TAIL SPECIFIC PROTEASE DOMAIN-CONTAINING PROTEIN"/>
    <property type="match status" value="1"/>
</dbReference>
<evidence type="ECO:0000313" key="3">
    <source>
        <dbReference type="Proteomes" id="UP001215712"/>
    </source>
</evidence>
<gene>
    <name evidence="2" type="ORF">N7493_001640</name>
</gene>
<feature type="compositionally biased region" description="Polar residues" evidence="1">
    <location>
        <begin position="323"/>
        <end position="336"/>
    </location>
</feature>
<dbReference type="PANTHER" id="PTHR37049">
    <property type="entry name" value="PEPTIDASE S41 FAMILY PROTEIN"/>
    <property type="match status" value="1"/>
</dbReference>
<dbReference type="InterPro" id="IPR052766">
    <property type="entry name" value="S41A_metabolite_peptidase"/>
</dbReference>
<dbReference type="AlphaFoldDB" id="A0AAD6HVK0"/>
<reference evidence="2" key="1">
    <citation type="journal article" date="2023" name="IMA Fungus">
        <title>Comparative genomic study of the Penicillium genus elucidates a diverse pangenome and 15 lateral gene transfer events.</title>
        <authorList>
            <person name="Petersen C."/>
            <person name="Sorensen T."/>
            <person name="Nielsen M.R."/>
            <person name="Sondergaard T.E."/>
            <person name="Sorensen J.L."/>
            <person name="Fitzpatrick D.A."/>
            <person name="Frisvad J.C."/>
            <person name="Nielsen K.L."/>
        </authorList>
    </citation>
    <scope>NUCLEOTIDE SEQUENCE</scope>
    <source>
        <strain evidence="2">IBT 17514</strain>
    </source>
</reference>
<protein>
    <submittedName>
        <fullName evidence="2">Uncharacterized protein</fullName>
    </submittedName>
</protein>
<feature type="compositionally biased region" description="Low complexity" evidence="1">
    <location>
        <begin position="313"/>
        <end position="322"/>
    </location>
</feature>